<organism evidence="1 2">
    <name type="scientific">Klebsormidium nitens</name>
    <name type="common">Green alga</name>
    <name type="synonym">Ulothrix nitens</name>
    <dbReference type="NCBI Taxonomy" id="105231"/>
    <lineage>
        <taxon>Eukaryota</taxon>
        <taxon>Viridiplantae</taxon>
        <taxon>Streptophyta</taxon>
        <taxon>Klebsormidiophyceae</taxon>
        <taxon>Klebsormidiales</taxon>
        <taxon>Klebsormidiaceae</taxon>
        <taxon>Klebsormidium</taxon>
    </lineage>
</organism>
<reference evidence="1 2" key="1">
    <citation type="journal article" date="2014" name="Nat. Commun.">
        <title>Klebsormidium flaccidum genome reveals primary factors for plant terrestrial adaptation.</title>
        <authorList>
            <person name="Hori K."/>
            <person name="Maruyama F."/>
            <person name="Fujisawa T."/>
            <person name="Togashi T."/>
            <person name="Yamamoto N."/>
            <person name="Seo M."/>
            <person name="Sato S."/>
            <person name="Yamada T."/>
            <person name="Mori H."/>
            <person name="Tajima N."/>
            <person name="Moriyama T."/>
            <person name="Ikeuchi M."/>
            <person name="Watanabe M."/>
            <person name="Wada H."/>
            <person name="Kobayashi K."/>
            <person name="Saito M."/>
            <person name="Masuda T."/>
            <person name="Sasaki-Sekimoto Y."/>
            <person name="Mashiguchi K."/>
            <person name="Awai K."/>
            <person name="Shimojima M."/>
            <person name="Masuda S."/>
            <person name="Iwai M."/>
            <person name="Nobusawa T."/>
            <person name="Narise T."/>
            <person name="Kondo S."/>
            <person name="Saito H."/>
            <person name="Sato R."/>
            <person name="Murakawa M."/>
            <person name="Ihara Y."/>
            <person name="Oshima-Yamada Y."/>
            <person name="Ohtaka K."/>
            <person name="Satoh M."/>
            <person name="Sonobe K."/>
            <person name="Ishii M."/>
            <person name="Ohtani R."/>
            <person name="Kanamori-Sato M."/>
            <person name="Honoki R."/>
            <person name="Miyazaki D."/>
            <person name="Mochizuki H."/>
            <person name="Umetsu J."/>
            <person name="Higashi K."/>
            <person name="Shibata D."/>
            <person name="Kamiya Y."/>
            <person name="Sato N."/>
            <person name="Nakamura Y."/>
            <person name="Tabata S."/>
            <person name="Ida S."/>
            <person name="Kurokawa K."/>
            <person name="Ohta H."/>
        </authorList>
    </citation>
    <scope>NUCLEOTIDE SEQUENCE [LARGE SCALE GENOMIC DNA]</scope>
    <source>
        <strain evidence="1 2">NIES-2285</strain>
    </source>
</reference>
<proteinExistence type="predicted"/>
<evidence type="ECO:0000313" key="1">
    <source>
        <dbReference type="EMBL" id="GAQ78234.1"/>
    </source>
</evidence>
<dbReference type="Proteomes" id="UP000054558">
    <property type="component" value="Unassembled WGS sequence"/>
</dbReference>
<keyword evidence="2" id="KW-1185">Reference proteome</keyword>
<dbReference type="EMBL" id="DF236959">
    <property type="protein sequence ID" value="GAQ78234.1"/>
    <property type="molecule type" value="Genomic_DNA"/>
</dbReference>
<sequence length="221" mass="22174">SIGGPSTLALTPAPTSTLASIWAAKDVSILGMPSNPLFRVYCSYTVTISGAPATSLTVCTYNATGALVTSPTATVPGGTPPTPTVSCPRSTAPNSCPASVQLNFALANARAFFQQTLCNYAVAVLSGASALCAYDATCASKAGNAANCPRNISGPPTPAPTPALTLAPTQPLTGAVAAICPATNMESGSLNEVQCGYAVNNGAKEAHRSPTPAPPIRRSKH</sequence>
<feature type="non-terminal residue" evidence="1">
    <location>
        <position position="1"/>
    </location>
</feature>
<evidence type="ECO:0000313" key="2">
    <source>
        <dbReference type="Proteomes" id="UP000054558"/>
    </source>
</evidence>
<dbReference type="AlphaFoldDB" id="A0A1Y1HID0"/>
<accession>A0A1Y1HID0</accession>
<gene>
    <name evidence="1" type="ORF">KFL_000100010</name>
</gene>
<dbReference type="OMA" id="ANCPRNI"/>
<protein>
    <submittedName>
        <fullName evidence="1">Uncharacterized protein</fullName>
    </submittedName>
</protein>
<name>A0A1Y1HID0_KLENI</name>